<proteinExistence type="predicted"/>
<dbReference type="EMBL" id="JBHSAB010000028">
    <property type="protein sequence ID" value="MFC3909713.1"/>
    <property type="molecule type" value="Genomic_DNA"/>
</dbReference>
<evidence type="ECO:0000313" key="8">
    <source>
        <dbReference type="EMBL" id="MFC3909713.1"/>
    </source>
</evidence>
<dbReference type="InterPro" id="IPR020573">
    <property type="entry name" value="UDP_GlcNAc_AcTrfase_non-rep"/>
</dbReference>
<dbReference type="Gene3D" id="3.40.1390.10">
    <property type="entry name" value="MurE/MurF, N-terminal domain"/>
    <property type="match status" value="1"/>
</dbReference>
<evidence type="ECO:0000256" key="5">
    <source>
        <dbReference type="ARBA" id="ARBA00023098"/>
    </source>
</evidence>
<dbReference type="InterPro" id="IPR011004">
    <property type="entry name" value="Trimer_LpxA-like_sf"/>
</dbReference>
<dbReference type="PANTHER" id="PTHR43378">
    <property type="entry name" value="UDP-3-O-ACYLGLUCOSAMINE N-ACYLTRANSFERASE"/>
    <property type="match status" value="1"/>
</dbReference>
<organism evidence="8 9">
    <name type="scientific">Legionella dresdenensis</name>
    <dbReference type="NCBI Taxonomy" id="450200"/>
    <lineage>
        <taxon>Bacteria</taxon>
        <taxon>Pseudomonadati</taxon>
        <taxon>Pseudomonadota</taxon>
        <taxon>Gammaproteobacteria</taxon>
        <taxon>Legionellales</taxon>
        <taxon>Legionellaceae</taxon>
        <taxon>Legionella</taxon>
    </lineage>
</organism>
<name>A0ABV8CI13_9GAMM</name>
<protein>
    <submittedName>
        <fullName evidence="8">UDP-3-O-(3-hydroxymyristoyl)glucosamine N-acyltransferase</fullName>
        <ecNumber evidence="8">2.3.1.191</ecNumber>
    </submittedName>
</protein>
<dbReference type="RefSeq" id="WP_382344187.1">
    <property type="nucleotide sequence ID" value="NZ_JBHSAB010000028.1"/>
</dbReference>
<dbReference type="NCBIfam" id="NF002060">
    <property type="entry name" value="PRK00892.1"/>
    <property type="match status" value="1"/>
</dbReference>
<evidence type="ECO:0000259" key="7">
    <source>
        <dbReference type="Pfam" id="PF04613"/>
    </source>
</evidence>
<accession>A0ABV8CI13</accession>
<sequence>MGNIKTVAELANVLNGSVHGNHGQAIQGFASLKRANQNQLTCYDGNSPLDWLTQTQAGAVLTLSQFLEHCSTNAIVVDNLQPAVARALSLFSMADDHTLTGTIHPTAVIDGSVTIADNVSIGANSVIGADVILAENVKIGPNCSIAPDCYIGERTVVKANTVIGRYCHIGSDCLIESGVIVGTQPFNGCKIQGQWQAGLNSGGVFIESAVTIGANTVIAAGTYNDTCIGQGTWIDNLVHIAHDVIIGAHTAIAGCAVLGAWVQTGKHCIIGGASTLAANVRLGDDIVITGMSSVNKSLAKPGIYSSGTMVSEHNQWRRNVARFRRLDDYINRFVRLEKDWLAKSNYQD</sequence>
<comment type="caution">
    <text evidence="8">The sequence shown here is derived from an EMBL/GenBank/DDBJ whole genome shotgun (WGS) entry which is preliminary data.</text>
</comment>
<dbReference type="Gene3D" id="2.160.10.10">
    <property type="entry name" value="Hexapeptide repeat proteins"/>
    <property type="match status" value="1"/>
</dbReference>
<keyword evidence="3 8" id="KW-0808">Transferase</keyword>
<gene>
    <name evidence="8" type="ORF">ACFORL_11595</name>
</gene>
<dbReference type="Proteomes" id="UP001595758">
    <property type="component" value="Unassembled WGS sequence"/>
</dbReference>
<keyword evidence="6 8" id="KW-0012">Acyltransferase</keyword>
<dbReference type="Pfam" id="PF00132">
    <property type="entry name" value="Hexapep"/>
    <property type="match status" value="2"/>
</dbReference>
<dbReference type="CDD" id="cd03352">
    <property type="entry name" value="LbH_LpxD"/>
    <property type="match status" value="1"/>
</dbReference>
<dbReference type="InterPro" id="IPR007691">
    <property type="entry name" value="LpxD"/>
</dbReference>
<dbReference type="SUPFAM" id="SSF51161">
    <property type="entry name" value="Trimeric LpxA-like enzymes"/>
    <property type="match status" value="1"/>
</dbReference>
<keyword evidence="4" id="KW-0677">Repeat</keyword>
<dbReference type="Gene3D" id="1.20.5.170">
    <property type="match status" value="1"/>
</dbReference>
<evidence type="ECO:0000256" key="3">
    <source>
        <dbReference type="ARBA" id="ARBA00022679"/>
    </source>
</evidence>
<dbReference type="InterPro" id="IPR018357">
    <property type="entry name" value="Hexapep_transf_CS"/>
</dbReference>
<feature type="domain" description="UDP-3-O-[3-hydroxymyristoyl] glucosamine N-acyltransferase non-repeat region" evidence="7">
    <location>
        <begin position="25"/>
        <end position="89"/>
    </location>
</feature>
<keyword evidence="1" id="KW-0444">Lipid biosynthesis</keyword>
<dbReference type="PROSITE" id="PS00101">
    <property type="entry name" value="HEXAPEP_TRANSFERASES"/>
    <property type="match status" value="1"/>
</dbReference>
<dbReference type="GO" id="GO:0103118">
    <property type="term" value="F:UDP-3-O-[(3R)-3-hydroxyacyl]-glucosamine N-acyltransferase activity"/>
    <property type="evidence" value="ECO:0007669"/>
    <property type="project" value="UniProtKB-EC"/>
</dbReference>
<dbReference type="EC" id="2.3.1.191" evidence="8"/>
<keyword evidence="5" id="KW-0443">Lipid metabolism</keyword>
<dbReference type="Pfam" id="PF04613">
    <property type="entry name" value="LpxD"/>
    <property type="match status" value="1"/>
</dbReference>
<evidence type="ECO:0000256" key="4">
    <source>
        <dbReference type="ARBA" id="ARBA00022737"/>
    </source>
</evidence>
<keyword evidence="9" id="KW-1185">Reference proteome</keyword>
<evidence type="ECO:0000256" key="6">
    <source>
        <dbReference type="ARBA" id="ARBA00023315"/>
    </source>
</evidence>
<dbReference type="InterPro" id="IPR001451">
    <property type="entry name" value="Hexapep"/>
</dbReference>
<reference evidence="9" key="1">
    <citation type="journal article" date="2019" name="Int. J. Syst. Evol. Microbiol.">
        <title>The Global Catalogue of Microorganisms (GCM) 10K type strain sequencing project: providing services to taxonomists for standard genome sequencing and annotation.</title>
        <authorList>
            <consortium name="The Broad Institute Genomics Platform"/>
            <consortium name="The Broad Institute Genome Sequencing Center for Infectious Disease"/>
            <person name="Wu L."/>
            <person name="Ma J."/>
        </authorList>
    </citation>
    <scope>NUCLEOTIDE SEQUENCE [LARGE SCALE GENOMIC DNA]</scope>
    <source>
        <strain evidence="9">CCUG 59858</strain>
    </source>
</reference>
<dbReference type="PANTHER" id="PTHR43378:SF2">
    <property type="entry name" value="UDP-3-O-ACYLGLUCOSAMINE N-ACYLTRANSFERASE 1, MITOCHONDRIAL-RELATED"/>
    <property type="match status" value="1"/>
</dbReference>
<evidence type="ECO:0000256" key="1">
    <source>
        <dbReference type="ARBA" id="ARBA00022516"/>
    </source>
</evidence>
<evidence type="ECO:0000313" key="9">
    <source>
        <dbReference type="Proteomes" id="UP001595758"/>
    </source>
</evidence>
<evidence type="ECO:0000256" key="2">
    <source>
        <dbReference type="ARBA" id="ARBA00022556"/>
    </source>
</evidence>
<keyword evidence="2" id="KW-0441">Lipid A biosynthesis</keyword>